<dbReference type="KEGG" id="gai:IMCC3135_22920"/>
<dbReference type="Pfam" id="PF00263">
    <property type="entry name" value="Secretin"/>
    <property type="match status" value="1"/>
</dbReference>
<dbReference type="InterPro" id="IPR004846">
    <property type="entry name" value="T2SS/T3SS_dom"/>
</dbReference>
<dbReference type="InterPro" id="IPR032789">
    <property type="entry name" value="T2SS-T3SS_pil_N"/>
</dbReference>
<sequence>MRTTARQWVSFFMGTVLALSSGPIVHADDNDGWFEVTSGSKAQPVEPLDSLPVEPMDSSWQAVTAIAPLTLPLVRTERPIREKVAFKPEPVLMETPTRTLDDSEESVLPVTEAQLAAARQQRRNQLAASSVSTINVDMFAGEVKVLGQVEVTRVAVGNGDIVRAEVLKTGELLVIAQSEGSTSLRLWHSDQTQSDFNIRVSTSDPETRIRMETMVRMHVRMIEFRKSALGKLGIDWSDSTAGPGFAIAGDAIGNNLYRLPSEGFAADLPNTVQPFSTYFGIASSLTSRINFMASTGDATTLAEPVLSTTSGGTASFLAGGEVPYPSVGANGQTVVQFKEYGIKLNVSPSIDAQGNVRTLVETEISQLDPAVSVQGAPGLLTRKAQTQVNVRSGETIVISGLMSAESSKDIDKLPGIGNLPIIGGLFRSQNARNAVSELVIFVTPEIVEPSSTLMNPRERKILNASDERVELARQQIPLLD</sequence>
<accession>A0A2Z2P490</accession>
<evidence type="ECO:0000259" key="3">
    <source>
        <dbReference type="Pfam" id="PF00263"/>
    </source>
</evidence>
<feature type="domain" description="Pilus formation protein N-terminal" evidence="4">
    <location>
        <begin position="136"/>
        <end position="201"/>
    </location>
</feature>
<evidence type="ECO:0000313" key="5">
    <source>
        <dbReference type="EMBL" id="ASJ74654.1"/>
    </source>
</evidence>
<feature type="chain" id="PRO_5016259164" evidence="2">
    <location>
        <begin position="28"/>
        <end position="480"/>
    </location>
</feature>
<organism evidence="5 6">
    <name type="scientific">Granulosicoccus antarcticus IMCC3135</name>
    <dbReference type="NCBI Taxonomy" id="1192854"/>
    <lineage>
        <taxon>Bacteria</taxon>
        <taxon>Pseudomonadati</taxon>
        <taxon>Pseudomonadota</taxon>
        <taxon>Gammaproteobacteria</taxon>
        <taxon>Chromatiales</taxon>
        <taxon>Granulosicoccaceae</taxon>
        <taxon>Granulosicoccus</taxon>
    </lineage>
</organism>
<evidence type="ECO:0000259" key="4">
    <source>
        <dbReference type="Pfam" id="PF13629"/>
    </source>
</evidence>
<gene>
    <name evidence="5" type="primary">gspD</name>
    <name evidence="5" type="ORF">IMCC3135_22920</name>
</gene>
<dbReference type="RefSeq" id="WP_088919653.1">
    <property type="nucleotide sequence ID" value="NZ_CP018632.1"/>
</dbReference>
<feature type="domain" description="Type II/III secretion system secretin-like" evidence="3">
    <location>
        <begin position="292"/>
        <end position="448"/>
    </location>
</feature>
<comment type="similarity">
    <text evidence="1">Belongs to the bacterial secretin family.</text>
</comment>
<proteinExistence type="inferred from homology"/>
<dbReference type="PANTHER" id="PTHR30332">
    <property type="entry name" value="PROBABLE GENERAL SECRETION PATHWAY PROTEIN D"/>
    <property type="match status" value="1"/>
</dbReference>
<dbReference type="PRINTS" id="PR00811">
    <property type="entry name" value="BCTERIALGSPD"/>
</dbReference>
<feature type="signal peptide" evidence="2">
    <location>
        <begin position="1"/>
        <end position="27"/>
    </location>
</feature>
<dbReference type="GO" id="GO:0015627">
    <property type="term" value="C:type II protein secretion system complex"/>
    <property type="evidence" value="ECO:0007669"/>
    <property type="project" value="TreeGrafter"/>
</dbReference>
<dbReference type="PANTHER" id="PTHR30332:SF17">
    <property type="entry name" value="TYPE IV PILIATION SYSTEM PROTEIN DR_0774-RELATED"/>
    <property type="match status" value="1"/>
</dbReference>
<evidence type="ECO:0000256" key="1">
    <source>
        <dbReference type="RuleBase" id="RU004003"/>
    </source>
</evidence>
<evidence type="ECO:0000313" key="6">
    <source>
        <dbReference type="Proteomes" id="UP000250079"/>
    </source>
</evidence>
<dbReference type="InterPro" id="IPR050810">
    <property type="entry name" value="Bact_Secretion_Sys_Channel"/>
</dbReference>
<dbReference type="OrthoDB" id="9775455at2"/>
<keyword evidence="2" id="KW-0732">Signal</keyword>
<dbReference type="InterPro" id="IPR001775">
    <property type="entry name" value="GspD/PilQ"/>
</dbReference>
<dbReference type="AlphaFoldDB" id="A0A2Z2P490"/>
<dbReference type="Proteomes" id="UP000250079">
    <property type="component" value="Chromosome"/>
</dbReference>
<protein>
    <submittedName>
        <fullName evidence="5">Type II secretion system protein D</fullName>
    </submittedName>
</protein>
<reference evidence="5 6" key="1">
    <citation type="submission" date="2016-12" db="EMBL/GenBank/DDBJ databases">
        <authorList>
            <person name="Song W.-J."/>
            <person name="Kurnit D.M."/>
        </authorList>
    </citation>
    <scope>NUCLEOTIDE SEQUENCE [LARGE SCALE GENOMIC DNA]</scope>
    <source>
        <strain evidence="5 6">IMCC3135</strain>
    </source>
</reference>
<dbReference type="EMBL" id="CP018632">
    <property type="protein sequence ID" value="ASJ74654.1"/>
    <property type="molecule type" value="Genomic_DNA"/>
</dbReference>
<dbReference type="Pfam" id="PF13629">
    <property type="entry name" value="T2SS-T3SS_pil_N"/>
    <property type="match status" value="1"/>
</dbReference>
<dbReference type="GO" id="GO:0009306">
    <property type="term" value="P:protein secretion"/>
    <property type="evidence" value="ECO:0007669"/>
    <property type="project" value="InterPro"/>
</dbReference>
<name>A0A2Z2P490_9GAMM</name>
<evidence type="ECO:0000256" key="2">
    <source>
        <dbReference type="SAM" id="SignalP"/>
    </source>
</evidence>
<keyword evidence="6" id="KW-1185">Reference proteome</keyword>